<name>A0A6L2MQ35_TANCI</name>
<feature type="region of interest" description="Disordered" evidence="1">
    <location>
        <begin position="79"/>
        <end position="106"/>
    </location>
</feature>
<gene>
    <name evidence="2" type="ORF">Tci_047425</name>
</gene>
<comment type="caution">
    <text evidence="2">The sequence shown here is derived from an EMBL/GenBank/DDBJ whole genome shotgun (WGS) entry which is preliminary data.</text>
</comment>
<reference evidence="2" key="1">
    <citation type="journal article" date="2019" name="Sci. Rep.">
        <title>Draft genome of Tanacetum cinerariifolium, the natural source of mosquito coil.</title>
        <authorList>
            <person name="Yamashiro T."/>
            <person name="Shiraishi A."/>
            <person name="Satake H."/>
            <person name="Nakayama K."/>
        </authorList>
    </citation>
    <scope>NUCLEOTIDE SEQUENCE</scope>
</reference>
<dbReference type="AlphaFoldDB" id="A0A6L2MQ35"/>
<protein>
    <submittedName>
        <fullName evidence="2">Uncharacterized protein</fullName>
    </submittedName>
</protein>
<feature type="region of interest" description="Disordered" evidence="1">
    <location>
        <begin position="139"/>
        <end position="177"/>
    </location>
</feature>
<evidence type="ECO:0000313" key="2">
    <source>
        <dbReference type="EMBL" id="GEU75447.1"/>
    </source>
</evidence>
<evidence type="ECO:0000256" key="1">
    <source>
        <dbReference type="SAM" id="MobiDB-lite"/>
    </source>
</evidence>
<feature type="compositionally biased region" description="Polar residues" evidence="1">
    <location>
        <begin position="151"/>
        <end position="163"/>
    </location>
</feature>
<accession>A0A6L2MQ35</accession>
<sequence length="553" mass="62802">MPPKPGLSYIGLDEFAVKPVVENKSSEKETKAVRKNTDALIIEEWMSDDEEENVTQPKIVKKIVRPNIVKKDFIIPRQQEKTSRKTIKKVKHNRKNTHRSRGNQRNWNNMMSQKLGKHVADEAVYKELDDKLVRAATTASSLEAEHDSGNIDKTQSKVTPNEASSSGTTSGGGPRVLALKKTKPTQALEITSLKRRVKKLKKKQRSRTHKVKRLYNVGLKARVDSSKDDQSLGEDASKQRRKINEIDADEYITLVNDQDDAEMFDVNDLHVEDINTAKLIVNDAQVSAAGEVNAASIATTVSAAATITTVEITLAQALVEIKTSKPKAKGVVIQEPSKSITTTTTTTTISLKKSQDKEMRIKFFVAKAAEEKRNKPPTQAQQIKIMCTYLKNMEWKKLKNLKNKSFDSIQKMSDRAFNRVNTFVDFKTELVEGSSKRTEEELTQGNSKKQKVDNNKEIVELKELMKIIYDEEEIAIDVIPLAVKSLKIIDWKIHKEGKKTYYQIIRADRNSKMYMVFNKMLKEFDREDLEDLYTLVKAKYGSTKPLEDLDLLL</sequence>
<proteinExistence type="predicted"/>
<feature type="compositionally biased region" description="Basic residues" evidence="1">
    <location>
        <begin position="84"/>
        <end position="102"/>
    </location>
</feature>
<organism evidence="2">
    <name type="scientific">Tanacetum cinerariifolium</name>
    <name type="common">Dalmatian daisy</name>
    <name type="synonym">Chrysanthemum cinerariifolium</name>
    <dbReference type="NCBI Taxonomy" id="118510"/>
    <lineage>
        <taxon>Eukaryota</taxon>
        <taxon>Viridiplantae</taxon>
        <taxon>Streptophyta</taxon>
        <taxon>Embryophyta</taxon>
        <taxon>Tracheophyta</taxon>
        <taxon>Spermatophyta</taxon>
        <taxon>Magnoliopsida</taxon>
        <taxon>eudicotyledons</taxon>
        <taxon>Gunneridae</taxon>
        <taxon>Pentapetalae</taxon>
        <taxon>asterids</taxon>
        <taxon>campanulids</taxon>
        <taxon>Asterales</taxon>
        <taxon>Asteraceae</taxon>
        <taxon>Asteroideae</taxon>
        <taxon>Anthemideae</taxon>
        <taxon>Anthemidinae</taxon>
        <taxon>Tanacetum</taxon>
    </lineage>
</organism>
<dbReference type="EMBL" id="BKCJ010007083">
    <property type="protein sequence ID" value="GEU75447.1"/>
    <property type="molecule type" value="Genomic_DNA"/>
</dbReference>